<evidence type="ECO:0000313" key="5">
    <source>
        <dbReference type="Proteomes" id="UP001431532"/>
    </source>
</evidence>
<name>A0AAW6U703_9MOLU</name>
<proteinExistence type="inferred from homology"/>
<evidence type="ECO:0000256" key="1">
    <source>
        <dbReference type="ARBA" id="ARBA00005336"/>
    </source>
</evidence>
<dbReference type="GO" id="GO:0008422">
    <property type="term" value="F:beta-glucosidase activity"/>
    <property type="evidence" value="ECO:0007669"/>
    <property type="project" value="UniProtKB-ARBA"/>
</dbReference>
<keyword evidence="5" id="KW-1185">Reference proteome</keyword>
<dbReference type="InterPro" id="IPR013783">
    <property type="entry name" value="Ig-like_fold"/>
</dbReference>
<comment type="caution">
    <text evidence="4">The sequence shown here is derived from an EMBL/GenBank/DDBJ whole genome shotgun (WGS) entry which is preliminary data.</text>
</comment>
<dbReference type="SMART" id="SM01217">
    <property type="entry name" value="Fn3_like"/>
    <property type="match status" value="1"/>
</dbReference>
<reference evidence="4" key="1">
    <citation type="submission" date="2023-05" db="EMBL/GenBank/DDBJ databases">
        <title>Mariniplasma microaerophilum sp. nov., a novel anaerobic mollicute isolated from terrestrial mud volcano, Taman Peninsula, Russia.</title>
        <authorList>
            <person name="Khomyakova M.A."/>
            <person name="Merkel A.Y."/>
            <person name="Slobodkin A.I."/>
        </authorList>
    </citation>
    <scope>NUCLEOTIDE SEQUENCE</scope>
    <source>
        <strain evidence="4">M4Ah</strain>
    </source>
</reference>
<dbReference type="Gene3D" id="3.20.20.300">
    <property type="entry name" value="Glycoside hydrolase, family 3, N-terminal domain"/>
    <property type="match status" value="1"/>
</dbReference>
<dbReference type="FunFam" id="2.60.40.10:FF:000495">
    <property type="entry name" value="Periplasmic beta-glucosidase"/>
    <property type="match status" value="1"/>
</dbReference>
<dbReference type="InterPro" id="IPR036962">
    <property type="entry name" value="Glyco_hydro_3_N_sf"/>
</dbReference>
<dbReference type="InterPro" id="IPR017853">
    <property type="entry name" value="GH"/>
</dbReference>
<sequence length="724" mass="81326">MNVDNLLKQLSTKEKIGQLLQLAPFHFNVDLKSEVAGRVRSLNIDTEGIFLSGSVLGIRNAEEMLDIQKKYLDNSKHQIPLIIMADIIHGYETIFPVPIALASSFNPRMAFETARISAIEASTAGIHVTFSPMADLSRDPRWGRVVESFGEDPYLAGVLAANMVKGYQNDGIEKVGNLAACVKHFAAYGASEAGRDYNTVDVSRTALHNTYLKSYKKALDAGARMVMTAFNVLDGVPATINQYLLRTVLRDLWKSDVVTISDYDSLKQVLDHGCAENEKDAAYRAIQAGLDIEMASVCYVNYLEKLIEEGIVDIQKLDEAVLRVLNLKKDLGLFDNPYKGASVVREKELLRSKKHFEISKKIALESAVLLKNEKVLPLNKKQKIALIGPYARSKSTNGPWSWHGNIEHNKSLEEVFVNHKINLVYTSEAESINQIEHSDYDQILKADMVVLALGENTRLSGEARSRSDIKLPNQQETLVKMSHTLNKKVVVILFNGRPLDLTNIIESDAILESWFLGSCAADAIFDLIYGIANPSGKLPMSFPRSVGQIPVYYNHLNTGRPLLETNKNNEFLSRYLDIENTPLFNFGYGLSYSSFIYSNLRISQLEFDVDTQLRVSIDVTNESQIPGYEVVQLYIRDHTAQISRPVKELKKFEKVWLGSKDTKTVEFSLDIHDLSYYDAYGNEIYDSGKFTIMVGSNSQETMKIDIWLKGVKHDYQKQSSNQSS</sequence>
<dbReference type="RefSeq" id="WP_282838707.1">
    <property type="nucleotide sequence ID" value="NZ_JASCXW010000003.1"/>
</dbReference>
<dbReference type="PANTHER" id="PTHR42715">
    <property type="entry name" value="BETA-GLUCOSIDASE"/>
    <property type="match status" value="1"/>
</dbReference>
<dbReference type="Pfam" id="PF01915">
    <property type="entry name" value="Glyco_hydro_3_C"/>
    <property type="match status" value="1"/>
</dbReference>
<dbReference type="PRINTS" id="PR00133">
    <property type="entry name" value="GLHYDRLASE3"/>
</dbReference>
<dbReference type="SUPFAM" id="SSF52279">
    <property type="entry name" value="Beta-D-glucan exohydrolase, C-terminal domain"/>
    <property type="match status" value="1"/>
</dbReference>
<evidence type="ECO:0000259" key="3">
    <source>
        <dbReference type="SMART" id="SM01217"/>
    </source>
</evidence>
<protein>
    <submittedName>
        <fullName evidence="4">Glycoside hydrolase family 3 N-terminal domain-containing protein</fullName>
    </submittedName>
</protein>
<keyword evidence="2 4" id="KW-0378">Hydrolase</keyword>
<organism evidence="4 5">
    <name type="scientific">Peloplasma aerotolerans</name>
    <dbReference type="NCBI Taxonomy" id="3044389"/>
    <lineage>
        <taxon>Bacteria</taxon>
        <taxon>Bacillati</taxon>
        <taxon>Mycoplasmatota</taxon>
        <taxon>Mollicutes</taxon>
        <taxon>Acholeplasmatales</taxon>
        <taxon>Acholeplasmataceae</taxon>
        <taxon>Peloplasma</taxon>
    </lineage>
</organism>
<accession>A0AAW6U703</accession>
<dbReference type="InterPro" id="IPR050288">
    <property type="entry name" value="Cellulose_deg_GH3"/>
</dbReference>
<dbReference type="InterPro" id="IPR036881">
    <property type="entry name" value="Glyco_hydro_3_C_sf"/>
</dbReference>
<comment type="similarity">
    <text evidence="1">Belongs to the glycosyl hydrolase 3 family.</text>
</comment>
<dbReference type="AlphaFoldDB" id="A0AAW6U703"/>
<evidence type="ECO:0000313" key="4">
    <source>
        <dbReference type="EMBL" id="MDI6452292.1"/>
    </source>
</evidence>
<feature type="domain" description="Fibronectin type III-like" evidence="3">
    <location>
        <begin position="629"/>
        <end position="698"/>
    </location>
</feature>
<dbReference type="Pfam" id="PF00933">
    <property type="entry name" value="Glyco_hydro_3"/>
    <property type="match status" value="1"/>
</dbReference>
<dbReference type="InterPro" id="IPR002772">
    <property type="entry name" value="Glyco_hydro_3_C"/>
</dbReference>
<gene>
    <name evidence="4" type="ORF">QJ521_01840</name>
</gene>
<dbReference type="SUPFAM" id="SSF51445">
    <property type="entry name" value="(Trans)glycosidases"/>
    <property type="match status" value="1"/>
</dbReference>
<evidence type="ECO:0000256" key="2">
    <source>
        <dbReference type="ARBA" id="ARBA00022801"/>
    </source>
</evidence>
<dbReference type="GO" id="GO:0005975">
    <property type="term" value="P:carbohydrate metabolic process"/>
    <property type="evidence" value="ECO:0007669"/>
    <property type="project" value="InterPro"/>
</dbReference>
<dbReference type="Pfam" id="PF14310">
    <property type="entry name" value="Fn3-like"/>
    <property type="match status" value="1"/>
</dbReference>
<dbReference type="EMBL" id="JASCXW010000003">
    <property type="protein sequence ID" value="MDI6452292.1"/>
    <property type="molecule type" value="Genomic_DNA"/>
</dbReference>
<dbReference type="PANTHER" id="PTHR42715:SF10">
    <property type="entry name" value="BETA-GLUCOSIDASE"/>
    <property type="match status" value="1"/>
</dbReference>
<dbReference type="Gene3D" id="2.60.40.10">
    <property type="entry name" value="Immunoglobulins"/>
    <property type="match status" value="1"/>
</dbReference>
<dbReference type="Gene3D" id="3.40.50.1700">
    <property type="entry name" value="Glycoside hydrolase family 3 C-terminal domain"/>
    <property type="match status" value="1"/>
</dbReference>
<dbReference type="InterPro" id="IPR001764">
    <property type="entry name" value="Glyco_hydro_3_N"/>
</dbReference>
<dbReference type="InterPro" id="IPR026891">
    <property type="entry name" value="Fn3-like"/>
</dbReference>
<dbReference type="Proteomes" id="UP001431532">
    <property type="component" value="Unassembled WGS sequence"/>
</dbReference>